<dbReference type="Proteomes" id="UP000010878">
    <property type="component" value="Chromosome"/>
</dbReference>
<keyword evidence="3" id="KW-1185">Reference proteome</keyword>
<organism evidence="2 3">
    <name type="scientific">Natronococcus occultus SP4</name>
    <dbReference type="NCBI Taxonomy" id="694430"/>
    <lineage>
        <taxon>Archaea</taxon>
        <taxon>Methanobacteriati</taxon>
        <taxon>Methanobacteriota</taxon>
        <taxon>Stenosarchaea group</taxon>
        <taxon>Halobacteria</taxon>
        <taxon>Halobacteriales</taxon>
        <taxon>Natrialbaceae</taxon>
        <taxon>Natronococcus</taxon>
    </lineage>
</organism>
<evidence type="ECO:0000259" key="1">
    <source>
        <dbReference type="Pfam" id="PF24035"/>
    </source>
</evidence>
<dbReference type="KEGG" id="nou:Natoc_2974"/>
<name>L0K2Z7_9EURY</name>
<dbReference type="Pfam" id="PF24035">
    <property type="entry name" value="DUF7344"/>
    <property type="match status" value="1"/>
</dbReference>
<dbReference type="InterPro" id="IPR036388">
    <property type="entry name" value="WH-like_DNA-bd_sf"/>
</dbReference>
<gene>
    <name evidence="2" type="ORF">Natoc_2974</name>
</gene>
<dbReference type="EMBL" id="CP003929">
    <property type="protein sequence ID" value="AGB38729.1"/>
    <property type="molecule type" value="Genomic_DNA"/>
</dbReference>
<reference evidence="2 3" key="1">
    <citation type="submission" date="2012-11" db="EMBL/GenBank/DDBJ databases">
        <title>FINISHED of Natronococcus occultus SP4, DSM 3396.</title>
        <authorList>
            <consortium name="DOE Joint Genome Institute"/>
            <person name="Eisen J."/>
            <person name="Huntemann M."/>
            <person name="Wei C.-L."/>
            <person name="Han J."/>
            <person name="Detter J.C."/>
            <person name="Han C."/>
            <person name="Tapia R."/>
            <person name="Chen A."/>
            <person name="Kyrpides N."/>
            <person name="Mavromatis K."/>
            <person name="Markowitz V."/>
            <person name="Szeto E."/>
            <person name="Ivanova N."/>
            <person name="Mikhailova N."/>
            <person name="Ovchinnikova G."/>
            <person name="Pagani I."/>
            <person name="Pati A."/>
            <person name="Goodwin L."/>
            <person name="Nordberg H.P."/>
            <person name="Cantor M.N."/>
            <person name="Hua S.X."/>
            <person name="Woyke T."/>
            <person name="Eisen J."/>
            <person name="Klenk H.-P."/>
            <person name="Klenk H.-P."/>
        </authorList>
    </citation>
    <scope>NUCLEOTIDE SEQUENCE [LARGE SCALE GENOMIC DNA]</scope>
    <source>
        <strain evidence="2 3">SP4</strain>
    </source>
</reference>
<dbReference type="eggNOG" id="arCOG03828">
    <property type="taxonomic scope" value="Archaea"/>
</dbReference>
<feature type="domain" description="DUF7344" evidence="1">
    <location>
        <begin position="44"/>
        <end position="120"/>
    </location>
</feature>
<dbReference type="STRING" id="694430.Natoc_2974"/>
<evidence type="ECO:0000313" key="3">
    <source>
        <dbReference type="Proteomes" id="UP000010878"/>
    </source>
</evidence>
<dbReference type="InterPro" id="IPR055768">
    <property type="entry name" value="DUF7344"/>
</dbReference>
<protein>
    <recommendedName>
        <fullName evidence="1">DUF7344 domain-containing protein</fullName>
    </recommendedName>
</protein>
<dbReference type="AlphaFoldDB" id="L0K2Z7"/>
<dbReference type="Gene3D" id="1.10.10.10">
    <property type="entry name" value="Winged helix-like DNA-binding domain superfamily/Winged helix DNA-binding domain"/>
    <property type="match status" value="1"/>
</dbReference>
<proteinExistence type="predicted"/>
<accession>L0K2Z7</accession>
<dbReference type="HOGENOM" id="CLU_1682747_0_0_2"/>
<sequence length="156" mass="16649">MAGTAVGRAHAVSRFSPIGTLITVCATSTECDCLAMTDADTDATALSHRRRRAVLGCVEQHNVVTLADLADELAVQEHGTPIDEIPADAVTELYLELYHNHVPVLADAGLVAYDQEGDLVAITDTGKRASARFEERLIESGSDDARSYNCTEEGSC</sequence>
<evidence type="ECO:0000313" key="2">
    <source>
        <dbReference type="EMBL" id="AGB38729.1"/>
    </source>
</evidence>